<reference evidence="1" key="1">
    <citation type="submission" date="2019-08" db="EMBL/GenBank/DDBJ databases">
        <authorList>
            <person name="Kucharzyk K."/>
            <person name="Murdoch R.W."/>
            <person name="Higgins S."/>
            <person name="Loffler F."/>
        </authorList>
    </citation>
    <scope>NUCLEOTIDE SEQUENCE</scope>
</reference>
<organism evidence="1">
    <name type="scientific">bioreactor metagenome</name>
    <dbReference type="NCBI Taxonomy" id="1076179"/>
    <lineage>
        <taxon>unclassified sequences</taxon>
        <taxon>metagenomes</taxon>
        <taxon>ecological metagenomes</taxon>
    </lineage>
</organism>
<dbReference type="EMBL" id="VSSQ01039487">
    <property type="protein sequence ID" value="MPM92560.1"/>
    <property type="molecule type" value="Genomic_DNA"/>
</dbReference>
<name>A0A645DSU5_9ZZZZ</name>
<evidence type="ECO:0000313" key="1">
    <source>
        <dbReference type="EMBL" id="MPM92560.1"/>
    </source>
</evidence>
<comment type="caution">
    <text evidence="1">The sequence shown here is derived from an EMBL/GenBank/DDBJ whole genome shotgun (WGS) entry which is preliminary data.</text>
</comment>
<accession>A0A645DSU5</accession>
<gene>
    <name evidence="1" type="ORF">SDC9_139695</name>
</gene>
<dbReference type="AlphaFoldDB" id="A0A645DSU5"/>
<protein>
    <submittedName>
        <fullName evidence="1">Uncharacterized protein</fullName>
    </submittedName>
</protein>
<proteinExistence type="predicted"/>
<sequence length="228" mass="24058">MLVSLASGLDPGKTGVGYQGRGNGHRTIFVLIVLQYGNQRTAESDGCSVEHMDELGLSLLILVANGERTSLIVGAVAGGCNLTVLAFITTARHPRFDVELSVGRCSEVSCAGINHAVGEAKIAEDFLFNGKQNLMVCIRLLRKAVDEHLQFGELVYSIQTLGVLACSSGFPAETVGESRHLDGEIILIENLAGVVATESNLCSPDQTGAGSLEGVDIAFFPTRVEPDA</sequence>